<dbReference type="PANTHER" id="PTHR33281:SF1">
    <property type="entry name" value="VOLTAGE-DEPENDENT CHLORIDE CHANNEL 1, CHLOROPLASTIC"/>
    <property type="match status" value="1"/>
</dbReference>
<evidence type="ECO:0000256" key="4">
    <source>
        <dbReference type="ARBA" id="ARBA00022989"/>
    </source>
</evidence>
<evidence type="ECO:0008006" key="11">
    <source>
        <dbReference type="Google" id="ProtNLM"/>
    </source>
</evidence>
<dbReference type="Pfam" id="PF25539">
    <property type="entry name" value="Bestrophin_2"/>
    <property type="match status" value="1"/>
</dbReference>
<feature type="region of interest" description="Disordered" evidence="7">
    <location>
        <begin position="183"/>
        <end position="229"/>
    </location>
</feature>
<keyword evidence="10" id="KW-1185">Reference proteome</keyword>
<gene>
    <name evidence="9" type="ORF">Ahy_A04g021660</name>
</gene>
<evidence type="ECO:0000256" key="5">
    <source>
        <dbReference type="ARBA" id="ARBA00023065"/>
    </source>
</evidence>
<dbReference type="InterPro" id="IPR044669">
    <property type="entry name" value="YneE/VCCN1/2-like"/>
</dbReference>
<feature type="transmembrane region" description="Helical" evidence="8">
    <location>
        <begin position="118"/>
        <end position="135"/>
    </location>
</feature>
<dbReference type="SMART" id="SM00614">
    <property type="entry name" value="ZnF_BED"/>
    <property type="match status" value="1"/>
</dbReference>
<keyword evidence="4 8" id="KW-1133">Transmembrane helix</keyword>
<proteinExistence type="predicted"/>
<reference evidence="9 10" key="1">
    <citation type="submission" date="2019-01" db="EMBL/GenBank/DDBJ databases">
        <title>Sequencing of cultivated peanut Arachis hypogaea provides insights into genome evolution and oil improvement.</title>
        <authorList>
            <person name="Chen X."/>
        </authorList>
    </citation>
    <scope>NUCLEOTIDE SEQUENCE [LARGE SCALE GENOMIC DNA]</scope>
    <source>
        <strain evidence="10">cv. Fuhuasheng</strain>
        <tissue evidence="9">Leaves</tissue>
    </source>
</reference>
<dbReference type="STRING" id="3818.A0A445DLH7"/>
<evidence type="ECO:0000313" key="9">
    <source>
        <dbReference type="EMBL" id="RYR63922.1"/>
    </source>
</evidence>
<keyword evidence="3 8" id="KW-0812">Transmembrane</keyword>
<organism evidence="9 10">
    <name type="scientific">Arachis hypogaea</name>
    <name type="common">Peanut</name>
    <dbReference type="NCBI Taxonomy" id="3818"/>
    <lineage>
        <taxon>Eukaryota</taxon>
        <taxon>Viridiplantae</taxon>
        <taxon>Streptophyta</taxon>
        <taxon>Embryophyta</taxon>
        <taxon>Tracheophyta</taxon>
        <taxon>Spermatophyta</taxon>
        <taxon>Magnoliopsida</taxon>
        <taxon>eudicotyledons</taxon>
        <taxon>Gunneridae</taxon>
        <taxon>Pentapetalae</taxon>
        <taxon>rosids</taxon>
        <taxon>fabids</taxon>
        <taxon>Fabales</taxon>
        <taxon>Fabaceae</taxon>
        <taxon>Papilionoideae</taxon>
        <taxon>50 kb inversion clade</taxon>
        <taxon>dalbergioids sensu lato</taxon>
        <taxon>Dalbergieae</taxon>
        <taxon>Pterocarpus clade</taxon>
        <taxon>Arachis</taxon>
    </lineage>
</organism>
<comment type="caution">
    <text evidence="9">The sequence shown here is derived from an EMBL/GenBank/DDBJ whole genome shotgun (WGS) entry which is preliminary data.</text>
</comment>
<evidence type="ECO:0000256" key="8">
    <source>
        <dbReference type="SAM" id="Phobius"/>
    </source>
</evidence>
<dbReference type="GO" id="GO:0016020">
    <property type="term" value="C:membrane"/>
    <property type="evidence" value="ECO:0007669"/>
    <property type="project" value="UniProtKB-SubCell"/>
</dbReference>
<dbReference type="GO" id="GO:0005254">
    <property type="term" value="F:chloride channel activity"/>
    <property type="evidence" value="ECO:0007669"/>
    <property type="project" value="InterPro"/>
</dbReference>
<dbReference type="AlphaFoldDB" id="A0A445DLH7"/>
<comment type="subcellular location">
    <subcellularLocation>
        <location evidence="1">Membrane</location>
        <topology evidence="1">Multi-pass membrane protein</topology>
    </subcellularLocation>
</comment>
<dbReference type="PANTHER" id="PTHR33281">
    <property type="entry name" value="UPF0187 PROTEIN YNEE"/>
    <property type="match status" value="1"/>
</dbReference>
<accession>A0A445DLH7</accession>
<keyword evidence="2" id="KW-0813">Transport</keyword>
<evidence type="ECO:0000313" key="10">
    <source>
        <dbReference type="Proteomes" id="UP000289738"/>
    </source>
</evidence>
<sequence>MQRRIKPRWSLPRFSSTQCLPSSLLQFRVSFKPPVAVTPPPLNSSLPSSQLVESSVSSQHRSSLCHLLLTLSSHVVLYLLPPVLAFTTFAAAIAAYNSAISAHFLLPEHFPVLRASSLPYQLTAPALALLLIFRTEASYARLVLRFQIMLFGIKLEKLNVSVNSFQSLVFSNYFMASNAREDTQSNSVAPNDNEVEVQSNANPTSETPQATDNVSTPEGSTPNEGDNKTHVKSAYREYFDHLKVEGEWKAKCKFCKTVLSANPRNGTKSLRNYVDRYCKRIKVANSRQSSIVESLGESGWGGYSQGRGSSSAIYYPRVVMGAGCILITGRRGGVG</sequence>
<keyword evidence="6 8" id="KW-0472">Membrane</keyword>
<evidence type="ECO:0000256" key="6">
    <source>
        <dbReference type="ARBA" id="ARBA00023136"/>
    </source>
</evidence>
<dbReference type="EMBL" id="SDMP01000004">
    <property type="protein sequence ID" value="RYR63922.1"/>
    <property type="molecule type" value="Genomic_DNA"/>
</dbReference>
<name>A0A445DLH7_ARAHY</name>
<dbReference type="Proteomes" id="UP000289738">
    <property type="component" value="Chromosome A04"/>
</dbReference>
<evidence type="ECO:0000256" key="2">
    <source>
        <dbReference type="ARBA" id="ARBA00022448"/>
    </source>
</evidence>
<keyword evidence="5" id="KW-0406">Ion transport</keyword>
<protein>
    <recommendedName>
        <fullName evidence="11">BED-type domain-containing protein</fullName>
    </recommendedName>
</protein>
<evidence type="ECO:0000256" key="1">
    <source>
        <dbReference type="ARBA" id="ARBA00004141"/>
    </source>
</evidence>
<evidence type="ECO:0000256" key="7">
    <source>
        <dbReference type="SAM" id="MobiDB-lite"/>
    </source>
</evidence>
<feature type="transmembrane region" description="Helical" evidence="8">
    <location>
        <begin position="75"/>
        <end position="98"/>
    </location>
</feature>
<evidence type="ECO:0000256" key="3">
    <source>
        <dbReference type="ARBA" id="ARBA00022692"/>
    </source>
</evidence>
<feature type="compositionally biased region" description="Polar residues" evidence="7">
    <location>
        <begin position="184"/>
        <end position="224"/>
    </location>
</feature>